<dbReference type="PROSITE" id="PS00113">
    <property type="entry name" value="ADENYLATE_KINASE"/>
    <property type="match status" value="1"/>
</dbReference>
<dbReference type="OrthoDB" id="442176at2759"/>
<dbReference type="Proteomes" id="UP000095358">
    <property type="component" value="Unassembled WGS sequence"/>
</dbReference>
<comment type="caution">
    <text evidence="12">The sequence shown here is derived from an EMBL/GenBank/DDBJ whole genome shotgun (WGS) entry which is preliminary data.</text>
</comment>
<dbReference type="InterPro" id="IPR027417">
    <property type="entry name" value="P-loop_NTPase"/>
</dbReference>
<dbReference type="InterPro" id="IPR006266">
    <property type="entry name" value="UMP_CMP_kinase"/>
</dbReference>
<evidence type="ECO:0000256" key="7">
    <source>
        <dbReference type="ARBA" id="ARBA00022840"/>
    </source>
</evidence>
<keyword evidence="7" id="KW-0067">ATP-binding</keyword>
<evidence type="ECO:0000256" key="11">
    <source>
        <dbReference type="RuleBase" id="RU003330"/>
    </source>
</evidence>
<dbReference type="VEuPathDB" id="FungiDB:AWRI3580_g1573"/>
<dbReference type="FunFam" id="3.40.50.300:FF:000315">
    <property type="entry name" value="Adenylate kinase 1"/>
    <property type="match status" value="1"/>
</dbReference>
<dbReference type="PRINTS" id="PR00094">
    <property type="entry name" value="ADENYLTKNASE"/>
</dbReference>
<proteinExistence type="inferred from homology"/>
<protein>
    <recommendedName>
        <fullName evidence="2">adenylate kinase</fullName>
        <ecNumber evidence="2">2.7.4.3</ecNumber>
    </recommendedName>
</protein>
<dbReference type="GO" id="GO:0006221">
    <property type="term" value="P:pyrimidine nucleotide biosynthetic process"/>
    <property type="evidence" value="ECO:0007669"/>
    <property type="project" value="UniProtKB-KW"/>
</dbReference>
<dbReference type="SUPFAM" id="SSF52540">
    <property type="entry name" value="P-loop containing nucleoside triphosphate hydrolases"/>
    <property type="match status" value="1"/>
</dbReference>
<dbReference type="Pfam" id="PF00406">
    <property type="entry name" value="ADK"/>
    <property type="match status" value="1"/>
</dbReference>
<comment type="subcellular location">
    <subcellularLocation>
        <location evidence="1">Cytoplasm</location>
    </subcellularLocation>
</comment>
<dbReference type="HAMAP" id="MF_00235">
    <property type="entry name" value="Adenylate_kinase_Adk"/>
    <property type="match status" value="1"/>
</dbReference>
<evidence type="ECO:0000256" key="5">
    <source>
        <dbReference type="ARBA" id="ARBA00022741"/>
    </source>
</evidence>
<evidence type="ECO:0000313" key="12">
    <source>
        <dbReference type="EMBL" id="OEJ90284.1"/>
    </source>
</evidence>
<dbReference type="AlphaFoldDB" id="A0A1E5RTU5"/>
<dbReference type="STRING" id="29833.A0A1E5RTU5"/>
<gene>
    <name evidence="12" type="ORF">AWRI3580_g1573</name>
</gene>
<dbReference type="GO" id="GO:0005524">
    <property type="term" value="F:ATP binding"/>
    <property type="evidence" value="ECO:0007669"/>
    <property type="project" value="UniProtKB-KW"/>
</dbReference>
<dbReference type="PANTHER" id="PTHR23359">
    <property type="entry name" value="NUCLEOTIDE KINASE"/>
    <property type="match status" value="1"/>
</dbReference>
<evidence type="ECO:0000256" key="8">
    <source>
        <dbReference type="ARBA" id="ARBA00022975"/>
    </source>
</evidence>
<dbReference type="EC" id="2.7.4.3" evidence="2"/>
<dbReference type="CDD" id="cd01428">
    <property type="entry name" value="ADK"/>
    <property type="match status" value="1"/>
</dbReference>
<organism evidence="12 13">
    <name type="scientific">Hanseniaspora uvarum</name>
    <name type="common">Yeast</name>
    <name type="synonym">Kloeckera apiculata</name>
    <dbReference type="NCBI Taxonomy" id="29833"/>
    <lineage>
        <taxon>Eukaryota</taxon>
        <taxon>Fungi</taxon>
        <taxon>Dikarya</taxon>
        <taxon>Ascomycota</taxon>
        <taxon>Saccharomycotina</taxon>
        <taxon>Saccharomycetes</taxon>
        <taxon>Saccharomycodales</taxon>
        <taxon>Saccharomycodaceae</taxon>
        <taxon>Hanseniaspora</taxon>
    </lineage>
</organism>
<dbReference type="InterPro" id="IPR033690">
    <property type="entry name" value="Adenylat_kinase_CS"/>
</dbReference>
<keyword evidence="9" id="KW-0539">Nucleus</keyword>
<dbReference type="GO" id="GO:0005737">
    <property type="term" value="C:cytoplasm"/>
    <property type="evidence" value="ECO:0007669"/>
    <property type="project" value="UniProtKB-SubCell"/>
</dbReference>
<evidence type="ECO:0000256" key="3">
    <source>
        <dbReference type="ARBA" id="ARBA00022490"/>
    </source>
</evidence>
<evidence type="ECO:0000256" key="9">
    <source>
        <dbReference type="ARBA" id="ARBA00023242"/>
    </source>
</evidence>
<dbReference type="NCBIfam" id="TIGR01359">
    <property type="entry name" value="UMP_CMP_kin_fam"/>
    <property type="match status" value="1"/>
</dbReference>
<evidence type="ECO:0000313" key="13">
    <source>
        <dbReference type="Proteomes" id="UP000095358"/>
    </source>
</evidence>
<dbReference type="Gene3D" id="3.40.50.300">
    <property type="entry name" value="P-loop containing nucleotide triphosphate hydrolases"/>
    <property type="match status" value="1"/>
</dbReference>
<keyword evidence="5" id="KW-0547">Nucleotide-binding</keyword>
<evidence type="ECO:0000256" key="10">
    <source>
        <dbReference type="ARBA" id="ARBA00048116"/>
    </source>
</evidence>
<sequence length="195" mass="22200">MSINSDLNVVFVLGGPGVGKGTQCSKLVKDFKFKHLSAGDLLRAEQVAEGSQFRDIIKQHIKDGTIVPQEITIALLRQAIVNNQHEYKNFLIDGFPRKLDQAITFEETVMKAKLTLFFDCTKEVMLNRLMERSKTSGREDDNIESIEKRFDTFVNTSMPVIEYLDTERHIVKKIDCTKSVEEIYTNVKKALEGII</sequence>
<dbReference type="GO" id="GO:0006207">
    <property type="term" value="P:'de novo' pyrimidine nucleobase biosynthetic process"/>
    <property type="evidence" value="ECO:0007669"/>
    <property type="project" value="InterPro"/>
</dbReference>
<comment type="similarity">
    <text evidence="11">Belongs to the adenylate kinase family.</text>
</comment>
<evidence type="ECO:0000256" key="6">
    <source>
        <dbReference type="ARBA" id="ARBA00022777"/>
    </source>
</evidence>
<dbReference type="EMBL" id="LPNN01000003">
    <property type="protein sequence ID" value="OEJ90284.1"/>
    <property type="molecule type" value="Genomic_DNA"/>
</dbReference>
<keyword evidence="8" id="KW-0665">Pyrimidine biosynthesis</keyword>
<reference evidence="13" key="1">
    <citation type="journal article" date="2016" name="Genome Announc.">
        <title>Genome sequences of three species of Hanseniaspora isolated from spontaneous wine fermentations.</title>
        <authorList>
            <person name="Sternes P.R."/>
            <person name="Lee D."/>
            <person name="Kutyna D.R."/>
            <person name="Borneman A.R."/>
        </authorList>
    </citation>
    <scope>NUCLEOTIDE SEQUENCE [LARGE SCALE GENOMIC DNA]</scope>
    <source>
        <strain evidence="13">AWRI3580</strain>
    </source>
</reference>
<name>A0A1E5RTU5_HANUV</name>
<dbReference type="GO" id="GO:0004017">
    <property type="term" value="F:AMP kinase activity"/>
    <property type="evidence" value="ECO:0007669"/>
    <property type="project" value="UniProtKB-EC"/>
</dbReference>
<keyword evidence="6 11" id="KW-0418">Kinase</keyword>
<comment type="catalytic activity">
    <reaction evidence="10">
        <text>UMP + ATP = UDP + ADP</text>
        <dbReference type="Rhea" id="RHEA:24400"/>
        <dbReference type="ChEBI" id="CHEBI:30616"/>
        <dbReference type="ChEBI" id="CHEBI:57865"/>
        <dbReference type="ChEBI" id="CHEBI:58223"/>
        <dbReference type="ChEBI" id="CHEBI:456216"/>
        <dbReference type="EC" id="2.7.4.14"/>
    </reaction>
</comment>
<keyword evidence="13" id="KW-1185">Reference proteome</keyword>
<evidence type="ECO:0000256" key="1">
    <source>
        <dbReference type="ARBA" id="ARBA00004496"/>
    </source>
</evidence>
<keyword evidence="3" id="KW-0963">Cytoplasm</keyword>
<keyword evidence="4 11" id="KW-0808">Transferase</keyword>
<evidence type="ECO:0000256" key="4">
    <source>
        <dbReference type="ARBA" id="ARBA00022679"/>
    </source>
</evidence>
<accession>A0A1E5RTU5</accession>
<dbReference type="InterPro" id="IPR000850">
    <property type="entry name" value="Adenylat/UMP-CMP_kin"/>
</dbReference>
<evidence type="ECO:0000256" key="2">
    <source>
        <dbReference type="ARBA" id="ARBA00012955"/>
    </source>
</evidence>